<protein>
    <recommendedName>
        <fullName evidence="15">Phosphatidate cytidylyltransferase</fullName>
    </recommendedName>
</protein>
<keyword evidence="14" id="KW-1185">Reference proteome</keyword>
<dbReference type="Pfam" id="PF01148">
    <property type="entry name" value="CTP_transf_1"/>
    <property type="match status" value="1"/>
</dbReference>
<accession>A0AAV0TUQ7</accession>
<evidence type="ECO:0000256" key="10">
    <source>
        <dbReference type="ARBA" id="ARBA00023209"/>
    </source>
</evidence>
<dbReference type="Proteomes" id="UP001162031">
    <property type="component" value="Unassembled WGS sequence"/>
</dbReference>
<evidence type="ECO:0000256" key="6">
    <source>
        <dbReference type="ARBA" id="ARBA00022695"/>
    </source>
</evidence>
<dbReference type="EMBL" id="CANTFL010000608">
    <property type="protein sequence ID" value="CAI5725422.1"/>
    <property type="molecule type" value="Genomic_DNA"/>
</dbReference>
<evidence type="ECO:0000256" key="9">
    <source>
        <dbReference type="ARBA" id="ARBA00023136"/>
    </source>
</evidence>
<dbReference type="PANTHER" id="PTHR46382:SF1">
    <property type="entry name" value="PHOSPHATIDATE CYTIDYLYLTRANSFERASE"/>
    <property type="match status" value="1"/>
</dbReference>
<feature type="transmembrane region" description="Helical" evidence="12">
    <location>
        <begin position="63"/>
        <end position="84"/>
    </location>
</feature>
<comment type="subcellular location">
    <subcellularLocation>
        <location evidence="1">Cell membrane</location>
        <topology evidence="1">Multi-pass membrane protein</topology>
    </subcellularLocation>
</comment>
<keyword evidence="6" id="KW-0548">Nucleotidyltransferase</keyword>
<evidence type="ECO:0008006" key="15">
    <source>
        <dbReference type="Google" id="ProtNLM"/>
    </source>
</evidence>
<keyword evidence="5 12" id="KW-0812">Transmembrane</keyword>
<dbReference type="PANTHER" id="PTHR46382">
    <property type="entry name" value="PHOSPHATIDATE CYTIDYLYLTRANSFERASE"/>
    <property type="match status" value="1"/>
</dbReference>
<name>A0AAV0TUQ7_HYABA</name>
<feature type="transmembrane region" description="Helical" evidence="12">
    <location>
        <begin position="185"/>
        <end position="213"/>
    </location>
</feature>
<evidence type="ECO:0000256" key="4">
    <source>
        <dbReference type="ARBA" id="ARBA00022679"/>
    </source>
</evidence>
<evidence type="ECO:0000256" key="7">
    <source>
        <dbReference type="ARBA" id="ARBA00022989"/>
    </source>
</evidence>
<keyword evidence="8" id="KW-0443">Lipid metabolism</keyword>
<gene>
    <name evidence="13" type="ORF">HBR001_LOCUS3598</name>
</gene>
<keyword evidence="10" id="KW-0594">Phospholipid biosynthesis</keyword>
<keyword evidence="2" id="KW-1003">Cell membrane</keyword>
<evidence type="ECO:0000256" key="5">
    <source>
        <dbReference type="ARBA" id="ARBA00022692"/>
    </source>
</evidence>
<sequence>MAIAWGQRALTALVGIPLALCLLVSDVGVLLLATSLCCLSLVEFTGNICPPIVPQAKTETNKHLHRLLIVASGAVLCAGAWTGVRIVYDTLRLGTLLTMFTFHVATARRVDQTALVKLLLDLFALLYIVDGFGHAILLRYSSSKYGLGLLLLGLCCAWVCDSAALVAGTLLGNTKLVPVVSPGKTYVGTIAGIASSVATVLSMFALSDFATALSVVREDWPPSLLPPPQTVPFSHQVLLGVVLGALCILGDLVESFVKRVAGVKDSGAFFPGHGGCLDRMDSFLFVAPCLHYYCQFALT</sequence>
<evidence type="ECO:0000256" key="8">
    <source>
        <dbReference type="ARBA" id="ARBA00023098"/>
    </source>
</evidence>
<dbReference type="AlphaFoldDB" id="A0AAV0TUQ7"/>
<dbReference type="GO" id="GO:0004605">
    <property type="term" value="F:phosphatidate cytidylyltransferase activity"/>
    <property type="evidence" value="ECO:0007669"/>
    <property type="project" value="TreeGrafter"/>
</dbReference>
<keyword evidence="3" id="KW-0444">Lipid biosynthesis</keyword>
<dbReference type="GO" id="GO:0016024">
    <property type="term" value="P:CDP-diacylglycerol biosynthetic process"/>
    <property type="evidence" value="ECO:0007669"/>
    <property type="project" value="TreeGrafter"/>
</dbReference>
<evidence type="ECO:0000313" key="13">
    <source>
        <dbReference type="EMBL" id="CAI5725422.1"/>
    </source>
</evidence>
<feature type="transmembrane region" description="Helical" evidence="12">
    <location>
        <begin position="118"/>
        <end position="137"/>
    </location>
</feature>
<evidence type="ECO:0000256" key="1">
    <source>
        <dbReference type="ARBA" id="ARBA00004651"/>
    </source>
</evidence>
<evidence type="ECO:0000313" key="14">
    <source>
        <dbReference type="Proteomes" id="UP001162031"/>
    </source>
</evidence>
<comment type="caution">
    <text evidence="13">The sequence shown here is derived from an EMBL/GenBank/DDBJ whole genome shotgun (WGS) entry which is preliminary data.</text>
</comment>
<evidence type="ECO:0000256" key="12">
    <source>
        <dbReference type="SAM" id="Phobius"/>
    </source>
</evidence>
<keyword evidence="11" id="KW-1208">Phospholipid metabolism</keyword>
<keyword evidence="9 12" id="KW-0472">Membrane</keyword>
<organism evidence="13 14">
    <name type="scientific">Hyaloperonospora brassicae</name>
    <name type="common">Brassica downy mildew</name>
    <name type="synonym">Peronospora brassicae</name>
    <dbReference type="NCBI Taxonomy" id="162125"/>
    <lineage>
        <taxon>Eukaryota</taxon>
        <taxon>Sar</taxon>
        <taxon>Stramenopiles</taxon>
        <taxon>Oomycota</taxon>
        <taxon>Peronosporomycetes</taxon>
        <taxon>Peronosporales</taxon>
        <taxon>Peronosporaceae</taxon>
        <taxon>Hyaloperonospora</taxon>
    </lineage>
</organism>
<feature type="transmembrane region" description="Helical" evidence="12">
    <location>
        <begin position="12"/>
        <end position="42"/>
    </location>
</feature>
<evidence type="ECO:0000256" key="11">
    <source>
        <dbReference type="ARBA" id="ARBA00023264"/>
    </source>
</evidence>
<proteinExistence type="predicted"/>
<feature type="transmembrane region" description="Helical" evidence="12">
    <location>
        <begin position="149"/>
        <end position="173"/>
    </location>
</feature>
<keyword evidence="7 12" id="KW-1133">Transmembrane helix</keyword>
<keyword evidence="4" id="KW-0808">Transferase</keyword>
<reference evidence="13" key="1">
    <citation type="submission" date="2022-12" db="EMBL/GenBank/DDBJ databases">
        <authorList>
            <person name="Webb A."/>
        </authorList>
    </citation>
    <scope>NUCLEOTIDE SEQUENCE</scope>
    <source>
        <strain evidence="13">Hp1</strain>
    </source>
</reference>
<evidence type="ECO:0000256" key="3">
    <source>
        <dbReference type="ARBA" id="ARBA00022516"/>
    </source>
</evidence>
<evidence type="ECO:0000256" key="2">
    <source>
        <dbReference type="ARBA" id="ARBA00022475"/>
    </source>
</evidence>
<dbReference type="GO" id="GO:0005886">
    <property type="term" value="C:plasma membrane"/>
    <property type="evidence" value="ECO:0007669"/>
    <property type="project" value="UniProtKB-SubCell"/>
</dbReference>